<feature type="domain" description="Response regulatory" evidence="4">
    <location>
        <begin position="8"/>
        <end position="122"/>
    </location>
</feature>
<evidence type="ECO:0000256" key="2">
    <source>
        <dbReference type="PROSITE-ProRule" id="PRU00169"/>
    </source>
</evidence>
<dbReference type="InterPro" id="IPR036388">
    <property type="entry name" value="WH-like_DNA-bd_sf"/>
</dbReference>
<accession>A0ABT1W9K4</accession>
<dbReference type="InterPro" id="IPR001867">
    <property type="entry name" value="OmpR/PhoB-type_DNA-bd"/>
</dbReference>
<dbReference type="Gene3D" id="1.10.10.10">
    <property type="entry name" value="Winged helix-like DNA-binding domain superfamily/Winged helix DNA-binding domain"/>
    <property type="match status" value="1"/>
</dbReference>
<reference evidence="6 7" key="1">
    <citation type="submission" date="2022-06" db="EMBL/GenBank/DDBJ databases">
        <title>Endosaccharibacter gen. nov., sp. nov., endophytic bacteria isolated from sugarcane.</title>
        <authorList>
            <person name="Pitiwittayakul N."/>
            <person name="Yukphan P."/>
            <person name="Charoenyingcharoen P."/>
            <person name="Tanasupawat S."/>
        </authorList>
    </citation>
    <scope>NUCLEOTIDE SEQUENCE [LARGE SCALE GENOMIC DNA]</scope>
    <source>
        <strain evidence="6 7">KSS8</strain>
    </source>
</reference>
<dbReference type="Pfam" id="PF00486">
    <property type="entry name" value="Trans_reg_C"/>
    <property type="match status" value="1"/>
</dbReference>
<dbReference type="InterPro" id="IPR001789">
    <property type="entry name" value="Sig_transdc_resp-reg_receiver"/>
</dbReference>
<sequence>MAETVAMRLLLVEDNAELAVLLTTQLQGASFSVDHAGTLGDADALLLSRDYVAVILDLGLPDGNGLDLLRRLRAARRPLPVLVLTARGSVSERVQGLDLGADDYLAKPFAFEELKARLTALLRRPGALLGQSLSLADVALDTVSRETRIGGQSLNLPQRETQLLELLLRRADRVVPKSIVEDQLFGADDELGSNAVEVYVHRLRKRLEQHGASVAIHTIRGVGYLITATEGAG</sequence>
<evidence type="ECO:0000259" key="5">
    <source>
        <dbReference type="PROSITE" id="PS51755"/>
    </source>
</evidence>
<dbReference type="InterPro" id="IPR011006">
    <property type="entry name" value="CheY-like_superfamily"/>
</dbReference>
<dbReference type="PANTHER" id="PTHR48111:SF36">
    <property type="entry name" value="TRANSCRIPTIONAL REGULATORY PROTEIN CUTR"/>
    <property type="match status" value="1"/>
</dbReference>
<dbReference type="Proteomes" id="UP001524587">
    <property type="component" value="Unassembled WGS sequence"/>
</dbReference>
<feature type="domain" description="OmpR/PhoB-type" evidence="5">
    <location>
        <begin position="130"/>
        <end position="228"/>
    </location>
</feature>
<evidence type="ECO:0000313" key="6">
    <source>
        <dbReference type="EMBL" id="MCQ8279574.1"/>
    </source>
</evidence>
<dbReference type="PROSITE" id="PS50110">
    <property type="entry name" value="RESPONSE_REGULATORY"/>
    <property type="match status" value="1"/>
</dbReference>
<dbReference type="Gene3D" id="3.40.50.2300">
    <property type="match status" value="1"/>
</dbReference>
<evidence type="ECO:0000256" key="1">
    <source>
        <dbReference type="ARBA" id="ARBA00023125"/>
    </source>
</evidence>
<keyword evidence="7" id="KW-1185">Reference proteome</keyword>
<dbReference type="Gene3D" id="6.10.250.690">
    <property type="match status" value="1"/>
</dbReference>
<protein>
    <submittedName>
        <fullName evidence="6">Response regulator transcription factor</fullName>
    </submittedName>
</protein>
<dbReference type="PANTHER" id="PTHR48111">
    <property type="entry name" value="REGULATOR OF RPOS"/>
    <property type="match status" value="1"/>
</dbReference>
<dbReference type="SMART" id="SM00862">
    <property type="entry name" value="Trans_reg_C"/>
    <property type="match status" value="1"/>
</dbReference>
<dbReference type="Pfam" id="PF00072">
    <property type="entry name" value="Response_reg"/>
    <property type="match status" value="1"/>
</dbReference>
<dbReference type="PROSITE" id="PS51755">
    <property type="entry name" value="OMPR_PHOB"/>
    <property type="match status" value="1"/>
</dbReference>
<evidence type="ECO:0000313" key="7">
    <source>
        <dbReference type="Proteomes" id="UP001524587"/>
    </source>
</evidence>
<comment type="caution">
    <text evidence="6">The sequence shown here is derived from an EMBL/GenBank/DDBJ whole genome shotgun (WGS) entry which is preliminary data.</text>
</comment>
<dbReference type="EMBL" id="JAMSKV010000013">
    <property type="protein sequence ID" value="MCQ8279574.1"/>
    <property type="molecule type" value="Genomic_DNA"/>
</dbReference>
<feature type="modified residue" description="4-aspartylphosphate" evidence="2">
    <location>
        <position position="57"/>
    </location>
</feature>
<dbReference type="SUPFAM" id="SSF52172">
    <property type="entry name" value="CheY-like"/>
    <property type="match status" value="1"/>
</dbReference>
<proteinExistence type="predicted"/>
<name>A0ABT1W9K4_9PROT</name>
<feature type="DNA-binding region" description="OmpR/PhoB-type" evidence="3">
    <location>
        <begin position="130"/>
        <end position="228"/>
    </location>
</feature>
<keyword evidence="2" id="KW-0597">Phosphoprotein</keyword>
<dbReference type="RefSeq" id="WP_422865053.1">
    <property type="nucleotide sequence ID" value="NZ_JAMSKV010000013.1"/>
</dbReference>
<dbReference type="CDD" id="cd00383">
    <property type="entry name" value="trans_reg_C"/>
    <property type="match status" value="1"/>
</dbReference>
<evidence type="ECO:0000256" key="3">
    <source>
        <dbReference type="PROSITE-ProRule" id="PRU01091"/>
    </source>
</evidence>
<gene>
    <name evidence="6" type="ORF">NFI95_14100</name>
</gene>
<dbReference type="SMART" id="SM00448">
    <property type="entry name" value="REC"/>
    <property type="match status" value="1"/>
</dbReference>
<evidence type="ECO:0000259" key="4">
    <source>
        <dbReference type="PROSITE" id="PS50110"/>
    </source>
</evidence>
<organism evidence="6 7">
    <name type="scientific">Endosaccharibacter trunci</name>
    <dbReference type="NCBI Taxonomy" id="2812733"/>
    <lineage>
        <taxon>Bacteria</taxon>
        <taxon>Pseudomonadati</taxon>
        <taxon>Pseudomonadota</taxon>
        <taxon>Alphaproteobacteria</taxon>
        <taxon>Acetobacterales</taxon>
        <taxon>Acetobacteraceae</taxon>
        <taxon>Endosaccharibacter</taxon>
    </lineage>
</organism>
<keyword evidence="1 3" id="KW-0238">DNA-binding</keyword>
<dbReference type="InterPro" id="IPR039420">
    <property type="entry name" value="WalR-like"/>
</dbReference>